<dbReference type="KEGG" id="ati:AL072_27820"/>
<evidence type="ECO:0000313" key="5">
    <source>
        <dbReference type="Proteomes" id="UP000069935"/>
    </source>
</evidence>
<organism evidence="4 5">
    <name type="scientific">Azospirillum thiophilum</name>
    <dbReference type="NCBI Taxonomy" id="528244"/>
    <lineage>
        <taxon>Bacteria</taxon>
        <taxon>Pseudomonadati</taxon>
        <taxon>Pseudomonadota</taxon>
        <taxon>Alphaproteobacteria</taxon>
        <taxon>Rhodospirillales</taxon>
        <taxon>Azospirillaceae</taxon>
        <taxon>Azospirillum</taxon>
    </lineage>
</organism>
<dbReference type="CDD" id="cd14731">
    <property type="entry name" value="LodA_like_1"/>
    <property type="match status" value="1"/>
</dbReference>
<dbReference type="InterPro" id="IPR041168">
    <property type="entry name" value="LodA_N"/>
</dbReference>
<evidence type="ECO:0008006" key="6">
    <source>
        <dbReference type="Google" id="ProtNLM"/>
    </source>
</evidence>
<dbReference type="Pfam" id="PF18417">
    <property type="entry name" value="LodA_C"/>
    <property type="match status" value="1"/>
</dbReference>
<accession>A0AAC8ZW14</accession>
<evidence type="ECO:0000256" key="1">
    <source>
        <dbReference type="SAM" id="MobiDB-lite"/>
    </source>
</evidence>
<feature type="domain" description="L-lysine epsilon oxidase C-terminal" evidence="3">
    <location>
        <begin position="710"/>
        <end position="861"/>
    </location>
</feature>
<dbReference type="InterPro" id="IPR020835">
    <property type="entry name" value="Catalase_sf"/>
</dbReference>
<dbReference type="GO" id="GO:0020037">
    <property type="term" value="F:heme binding"/>
    <property type="evidence" value="ECO:0007669"/>
    <property type="project" value="InterPro"/>
</dbReference>
<reference evidence="5" key="1">
    <citation type="submission" date="2015-08" db="EMBL/GenBank/DDBJ databases">
        <title>Complete Genome Sequence of Azospirillum thiophilum BV-S.</title>
        <authorList>
            <person name="Fomenkov A."/>
            <person name="Vincze T."/>
            <person name="Grabovich M."/>
            <person name="Dubinina G."/>
            <person name="Orlova M."/>
            <person name="Belousova E."/>
            <person name="Roberts R.J."/>
        </authorList>
    </citation>
    <scope>NUCLEOTIDE SEQUENCE [LARGE SCALE GENOMIC DNA]</scope>
    <source>
        <strain evidence="5">BV-S</strain>
    </source>
</reference>
<sequence>MERMTADTPDHGSDKPPPCFDCATDATRRLDEMFIGMVQMKRLALGQKPAERAVFRKLHGTVGGRLVMNPDRPEALRVGVFAKDELPAWVRFSSDTGPTSPDLNSTLGIGLKVWGVDGVNALGEAGDVADFIMQNFPVFFVDDAQAMCEFTYAGVVLNDYPGYLAKHPKTNAILNRMSAQVDGSVLTTQYWAILPFAFGPDRYAKYSLVPEAPPPGHPAVNVPTDDKNYLATDLTDRLSENEYRFTFMLQVVPKSAGYPLDKATEEWPTDQYPYQPVATLILPKQDVCARGQADYGQELAFNIWRTPVEQTPQGSIAAVRKLVYDHGAAVRHQANGQPLEQPTRPRGEAPPPPVDDCIVKAVIHPAIGVARIGNAPDGYFVGPEVSNPKPEIVDGTRTDNPYRDAEGRLLPQAARFRIYGVNAMGRIVRELTGEDGKADITWKVHLANKKSAWYAFQLALDIPEASAVDPSTLRNPTVTNKDREALVLDAGEHEIRVGHGKQSRKMVAGKFMHQGEPVRLGRMWCETDGRLLVTGGRGRSASYNGTKAITFGNNEGWHDDVSDGPVDATVTLNGVELPVTPAWIVVAPPNYGPQQKSVRTMWDLMRDVAIQAGTLPKPTRPSFTYDIYPVFERMTGLQWVNAGFAAGFGWRSANDFTSPDWIARLNDRSLANQETRRVLKNAFRHDAVDSWSPTPWPWVYGDAMNIPPAETPRQYTSLTQTQLAMLDQWVAGDFDDDWGKVPVYTEFDQVPLERQGEVLTKAALDFCLADAFHPGCEMTWPVRAATMYMEPFRFAHAPKGWVEPGMGAILSSDTVTIPNGPLYGQLPGGITRWMAVPWQTDTASCRSGYSADYDPYVPTFWPARVPNEVLTRENYEIVIDAAQPAQVRLAAFANRAAWVAPLGTTSYTDQINNMIHHFDHLGVVEVNPGPTDEEGARLFPPLIGVEDQHTPIPDAGDTVDAKAVRARHHTMKSDAPSATGGGGGRLAERTPVDLSRIDKVRRFPRGLRR</sequence>
<dbReference type="EMBL" id="CP012405">
    <property type="protein sequence ID" value="ALG74755.1"/>
    <property type="molecule type" value="Genomic_DNA"/>
</dbReference>
<feature type="domain" description="L-Lysine epsilon oxidase N-terminal" evidence="2">
    <location>
        <begin position="364"/>
        <end position="586"/>
    </location>
</feature>
<keyword evidence="5" id="KW-1185">Reference proteome</keyword>
<proteinExistence type="predicted"/>
<protein>
    <recommendedName>
        <fullName evidence="6">Catalase</fullName>
    </recommendedName>
</protein>
<name>A0AAC8ZW14_9PROT</name>
<feature type="region of interest" description="Disordered" evidence="1">
    <location>
        <begin position="968"/>
        <end position="991"/>
    </location>
</feature>
<reference evidence="4 5" key="2">
    <citation type="journal article" date="2016" name="Genome Announc.">
        <title>Complete Genome Sequence of a Strain of Azospirillum thiophilum Isolated from a Sulfide Spring.</title>
        <authorList>
            <person name="Fomenkov A."/>
            <person name="Vincze T."/>
            <person name="Grabovich M."/>
            <person name="Anton B.P."/>
            <person name="Dubinina G."/>
            <person name="Orlova M."/>
            <person name="Belousova E."/>
            <person name="Roberts R.J."/>
        </authorList>
    </citation>
    <scope>NUCLEOTIDE SEQUENCE [LARGE SCALE GENOMIC DNA]</scope>
    <source>
        <strain evidence="4 5">BV-S</strain>
    </source>
</reference>
<gene>
    <name evidence="4" type="ORF">AL072_27820</name>
</gene>
<dbReference type="Pfam" id="PF17990">
    <property type="entry name" value="LodA_N"/>
    <property type="match status" value="1"/>
</dbReference>
<dbReference type="InterPro" id="IPR033798">
    <property type="entry name" value="LodA-like"/>
</dbReference>
<dbReference type="InterPro" id="IPR041173">
    <property type="entry name" value="LodA_C"/>
</dbReference>
<evidence type="ECO:0000313" key="4">
    <source>
        <dbReference type="EMBL" id="ALG74755.1"/>
    </source>
</evidence>
<evidence type="ECO:0000259" key="2">
    <source>
        <dbReference type="Pfam" id="PF17990"/>
    </source>
</evidence>
<dbReference type="AlphaFoldDB" id="A0AAC8ZW14"/>
<dbReference type="Proteomes" id="UP000069935">
    <property type="component" value="Chromosome 5"/>
</dbReference>
<dbReference type="Gene3D" id="2.40.180.10">
    <property type="entry name" value="Catalase core domain"/>
    <property type="match status" value="1"/>
</dbReference>
<dbReference type="SUPFAM" id="SSF56634">
    <property type="entry name" value="Heme-dependent catalase-like"/>
    <property type="match status" value="1"/>
</dbReference>
<feature type="region of interest" description="Disordered" evidence="1">
    <location>
        <begin position="333"/>
        <end position="355"/>
    </location>
</feature>
<evidence type="ECO:0000259" key="3">
    <source>
        <dbReference type="Pfam" id="PF18417"/>
    </source>
</evidence>